<feature type="coiled-coil region" evidence="1">
    <location>
        <begin position="27"/>
        <end position="64"/>
    </location>
</feature>
<dbReference type="KEGG" id="nav:JQS30_07680"/>
<sequence>MMWISGALILLGLIVLVVAALMVLPHVAGLTKRLERLQRRKQQVEVLQTRVEELQTDVEALQEKLPTPDSLPQGRR</sequence>
<name>A0A895XNP9_9ACTN</name>
<dbReference type="EMBL" id="CP070496">
    <property type="protein sequence ID" value="QSB06757.1"/>
    <property type="molecule type" value="Genomic_DNA"/>
</dbReference>
<protein>
    <submittedName>
        <fullName evidence="2">Uncharacterized protein</fullName>
    </submittedName>
</protein>
<proteinExistence type="predicted"/>
<keyword evidence="3" id="KW-1185">Reference proteome</keyword>
<dbReference type="Proteomes" id="UP000662939">
    <property type="component" value="Chromosome"/>
</dbReference>
<organism evidence="2 3">
    <name type="scientific">Natronoglycomyces albus</name>
    <dbReference type="NCBI Taxonomy" id="2811108"/>
    <lineage>
        <taxon>Bacteria</taxon>
        <taxon>Bacillati</taxon>
        <taxon>Actinomycetota</taxon>
        <taxon>Actinomycetes</taxon>
        <taxon>Glycomycetales</taxon>
        <taxon>Glycomycetaceae</taxon>
        <taxon>Natronoglycomyces</taxon>
    </lineage>
</organism>
<keyword evidence="1" id="KW-0175">Coiled coil</keyword>
<accession>A0A895XNP9</accession>
<dbReference type="RefSeq" id="WP_213172766.1">
    <property type="nucleotide sequence ID" value="NZ_CP070496.1"/>
</dbReference>
<gene>
    <name evidence="2" type="ORF">JQS30_07680</name>
</gene>
<evidence type="ECO:0000256" key="1">
    <source>
        <dbReference type="SAM" id="Coils"/>
    </source>
</evidence>
<evidence type="ECO:0000313" key="2">
    <source>
        <dbReference type="EMBL" id="QSB06757.1"/>
    </source>
</evidence>
<evidence type="ECO:0000313" key="3">
    <source>
        <dbReference type="Proteomes" id="UP000662939"/>
    </source>
</evidence>
<reference evidence="2" key="1">
    <citation type="submission" date="2021-02" db="EMBL/GenBank/DDBJ databases">
        <title>Natronoglycomyces albus gen. nov., sp. nov, a haloalkaliphilic actinobacterium from a soda solonchak soil.</title>
        <authorList>
            <person name="Sorokin D.Y."/>
            <person name="Khijniak T.V."/>
            <person name="Zakharycheva A.P."/>
            <person name="Boueva O.V."/>
            <person name="Ariskina E.V."/>
            <person name="Hahnke R.L."/>
            <person name="Bunk B."/>
            <person name="Sproer C."/>
            <person name="Schumann P."/>
            <person name="Evtushenko L.I."/>
            <person name="Kublanov I.V."/>
        </authorList>
    </citation>
    <scope>NUCLEOTIDE SEQUENCE</scope>
    <source>
        <strain evidence="2">DSM 106290</strain>
    </source>
</reference>
<dbReference type="Gene3D" id="1.20.1480.30">
    <property type="entry name" value="Designed four-helix bundle protein"/>
    <property type="match status" value="1"/>
</dbReference>
<dbReference type="AlphaFoldDB" id="A0A895XNP9"/>